<dbReference type="PANTHER" id="PTHR38464">
    <property type="entry name" value="L-ARABINOSE ISOMERASE"/>
    <property type="match status" value="1"/>
</dbReference>
<dbReference type="AlphaFoldDB" id="A0A0E3JQ44"/>
<dbReference type="SUPFAM" id="SSF50443">
    <property type="entry name" value="FucI/AraA C-terminal domain-like"/>
    <property type="match status" value="1"/>
</dbReference>
<feature type="domain" description="L-arabinose isomerase N-terminal" evidence="7">
    <location>
        <begin position="8"/>
        <end position="171"/>
    </location>
</feature>
<dbReference type="InterPro" id="IPR024664">
    <property type="entry name" value="Ara_Isoase_C"/>
</dbReference>
<keyword evidence="5 6" id="KW-0119">Carbohydrate metabolism</keyword>
<dbReference type="HOGENOM" id="CLU_045663_0_0_9"/>
<feature type="binding site" evidence="6">
    <location>
        <position position="447"/>
    </location>
    <ligand>
        <name>Mn(2+)</name>
        <dbReference type="ChEBI" id="CHEBI:29035"/>
    </ligand>
</feature>
<dbReference type="Proteomes" id="UP000033115">
    <property type="component" value="Chromosome"/>
</dbReference>
<dbReference type="InterPro" id="IPR003762">
    <property type="entry name" value="Lara_isomerase"/>
</dbReference>
<dbReference type="Pfam" id="PF11762">
    <property type="entry name" value="Arabinose_Iso_C"/>
    <property type="match status" value="1"/>
</dbReference>
<keyword evidence="4 6" id="KW-0413">Isomerase</keyword>
<dbReference type="PIRSF" id="PIRSF001478">
    <property type="entry name" value="L-ara_isomerase"/>
    <property type="match status" value="1"/>
</dbReference>
<dbReference type="HAMAP" id="MF_00519">
    <property type="entry name" value="Arabinose_Isome"/>
    <property type="match status" value="1"/>
</dbReference>
<proteinExistence type="inferred from homology"/>
<keyword evidence="11" id="KW-1185">Reference proteome</keyword>
<dbReference type="KEGG" id="csq:CSCA_3592"/>
<sequence length="488" mass="55038">MLKDKKLEFWFVVGSQHLYGEEALSQVKKNSEEIIKCLNASGKLPYPIVFKALATSADKITSIMKEVNYKDEVAGVITWMHTFSPAKMWIAGTKLLQKPLLHLATQFNENIPWKTIDMDYMNLHQSAHGDREYGFINARLNKHNKVVVGYWKKDDVQKQIAEWMQVAVGYILSQDIKVARFGDNMRNVAVTEGDKIEAQIQFGWTVDYFGIGDLVAEMDKVSEKQINDTYEEFKKLYIMEPGDNTPEFYEKQVKEQIKMEIALRSFLDAGGYTAFTTNFEDLYGMKQLPGLAVQRLNAEGYGFAGEGDWKTAALSRLIKIMTKNEKTGFMEDYTYELNSGSETILGAHMLEVDPTLAADKPRVVVKPLGIGGKEDPARLIFNGTTGEGITISMLDLGTHYRMLINEVTAVEAAEDTPNLPVAKMVWQPQPNFADAVKAWIYAGGGHHTVLTLALTSEQVYDWARMVGLETIIIDKNTNLRDLIKEVSR</sequence>
<evidence type="ECO:0000313" key="11">
    <source>
        <dbReference type="Proteomes" id="UP000033115"/>
    </source>
</evidence>
<evidence type="ECO:0000256" key="3">
    <source>
        <dbReference type="ARBA" id="ARBA00023211"/>
    </source>
</evidence>
<keyword evidence="3 6" id="KW-0464">Manganese</keyword>
<dbReference type="GO" id="GO:0019569">
    <property type="term" value="P:L-arabinose catabolic process to D-xylulose 5-phosphate"/>
    <property type="evidence" value="ECO:0007669"/>
    <property type="project" value="UniProtKB-UniRule"/>
</dbReference>
<evidence type="ECO:0000256" key="5">
    <source>
        <dbReference type="ARBA" id="ARBA00023277"/>
    </source>
</evidence>
<dbReference type="InterPro" id="IPR038583">
    <property type="entry name" value="AraA_N_sf"/>
</dbReference>
<dbReference type="STRING" id="1548.CSCA_3592"/>
<name>A0A0E3JQ44_CLOSL</name>
<evidence type="ECO:0000259" key="7">
    <source>
        <dbReference type="Pfam" id="PF02610"/>
    </source>
</evidence>
<feature type="binding site" evidence="6">
    <location>
        <position position="348"/>
    </location>
    <ligand>
        <name>Mn(2+)</name>
        <dbReference type="ChEBI" id="CHEBI:29035"/>
    </ligand>
</feature>
<dbReference type="InterPro" id="IPR004216">
    <property type="entry name" value="Fuc/Ara_isomerase_C"/>
</dbReference>
<comment type="function">
    <text evidence="6">Catalyzes the conversion of L-arabinose to L-ribulose.</text>
</comment>
<dbReference type="SUPFAM" id="SSF53743">
    <property type="entry name" value="FucI/AraA N-terminal and middle domains"/>
    <property type="match status" value="1"/>
</dbReference>
<dbReference type="NCBIfam" id="NF002795">
    <property type="entry name" value="PRK02929.1"/>
    <property type="match status" value="1"/>
</dbReference>
<dbReference type="InterPro" id="IPR055390">
    <property type="entry name" value="AraA_central"/>
</dbReference>
<accession>A0A0E3JQ44</accession>
<comment type="catalytic activity">
    <reaction evidence="6">
        <text>beta-L-arabinopyranose = L-ribulose</text>
        <dbReference type="Rhea" id="RHEA:14821"/>
        <dbReference type="ChEBI" id="CHEBI:16880"/>
        <dbReference type="ChEBI" id="CHEBI:40886"/>
        <dbReference type="EC" id="5.3.1.4"/>
    </reaction>
</comment>
<evidence type="ECO:0000256" key="6">
    <source>
        <dbReference type="HAMAP-Rule" id="MF_00519"/>
    </source>
</evidence>
<dbReference type="Pfam" id="PF02610">
    <property type="entry name" value="AraA_N"/>
    <property type="match status" value="1"/>
</dbReference>
<organism evidence="10 11">
    <name type="scientific">Clostridium scatologenes</name>
    <dbReference type="NCBI Taxonomy" id="1548"/>
    <lineage>
        <taxon>Bacteria</taxon>
        <taxon>Bacillati</taxon>
        <taxon>Bacillota</taxon>
        <taxon>Clostridia</taxon>
        <taxon>Eubacteriales</taxon>
        <taxon>Clostridiaceae</taxon>
        <taxon>Clostridium</taxon>
    </lineage>
</organism>
<evidence type="ECO:0000259" key="8">
    <source>
        <dbReference type="Pfam" id="PF11762"/>
    </source>
</evidence>
<feature type="domain" description="L-arabinose isomerase C-terminal" evidence="8">
    <location>
        <begin position="327"/>
        <end position="469"/>
    </location>
</feature>
<comment type="similarity">
    <text evidence="6">Belongs to the arabinose isomerase family.</text>
</comment>
<dbReference type="InterPro" id="IPR055389">
    <property type="entry name" value="AraA_N"/>
</dbReference>
<evidence type="ECO:0000256" key="2">
    <source>
        <dbReference type="ARBA" id="ARBA00022935"/>
    </source>
</evidence>
<evidence type="ECO:0000259" key="9">
    <source>
        <dbReference type="Pfam" id="PF24856"/>
    </source>
</evidence>
<keyword evidence="1 6" id="KW-0479">Metal-binding</keyword>
<dbReference type="GO" id="GO:0005829">
    <property type="term" value="C:cytosol"/>
    <property type="evidence" value="ECO:0007669"/>
    <property type="project" value="TreeGrafter"/>
</dbReference>
<feature type="binding site" evidence="6">
    <location>
        <position position="331"/>
    </location>
    <ligand>
        <name>Mn(2+)</name>
        <dbReference type="ChEBI" id="CHEBI:29035"/>
    </ligand>
</feature>
<dbReference type="UniPathway" id="UPA00145">
    <property type="reaction ID" value="UER00565"/>
</dbReference>
<dbReference type="PANTHER" id="PTHR38464:SF1">
    <property type="entry name" value="L-ARABINOSE ISOMERASE"/>
    <property type="match status" value="1"/>
</dbReference>
<comment type="cofactor">
    <cofactor evidence="6">
        <name>Mn(2+)</name>
        <dbReference type="ChEBI" id="CHEBI:29035"/>
    </cofactor>
    <text evidence="6">Binds 1 Mn(2+) ion per subunit.</text>
</comment>
<dbReference type="EC" id="5.3.1.4" evidence="6"/>
<comment type="pathway">
    <text evidence="6">Carbohydrate degradation; L-arabinose degradation via L-ribulose; D-xylulose 5-phosphate from L-arabinose (bacterial route): step 1/3.</text>
</comment>
<protein>
    <recommendedName>
        <fullName evidence="6">L-arabinose isomerase</fullName>
        <ecNumber evidence="6">5.3.1.4</ecNumber>
    </recommendedName>
</protein>
<dbReference type="EMBL" id="CP009933">
    <property type="protein sequence ID" value="AKA70717.1"/>
    <property type="molecule type" value="Genomic_DNA"/>
</dbReference>
<gene>
    <name evidence="6" type="primary">araA</name>
    <name evidence="10" type="ORF">CSCA_3592</name>
</gene>
<dbReference type="InterPro" id="IPR009015">
    <property type="entry name" value="Fucose_isomerase_N/cen_sf"/>
</dbReference>
<dbReference type="GO" id="GO:0008733">
    <property type="term" value="F:L-arabinose isomerase activity"/>
    <property type="evidence" value="ECO:0007669"/>
    <property type="project" value="UniProtKB-UniRule"/>
</dbReference>
<evidence type="ECO:0000256" key="1">
    <source>
        <dbReference type="ARBA" id="ARBA00022723"/>
    </source>
</evidence>
<feature type="domain" description="L-arabinose isomerase central" evidence="9">
    <location>
        <begin position="177"/>
        <end position="324"/>
    </location>
</feature>
<evidence type="ECO:0000256" key="4">
    <source>
        <dbReference type="ARBA" id="ARBA00023235"/>
    </source>
</evidence>
<feature type="binding site" evidence="6">
    <location>
        <position position="306"/>
    </location>
    <ligand>
        <name>Mn(2+)</name>
        <dbReference type="ChEBI" id="CHEBI:29035"/>
    </ligand>
</feature>
<keyword evidence="2 6" id="KW-0054">Arabinose catabolism</keyword>
<dbReference type="Pfam" id="PF24856">
    <property type="entry name" value="AraA_central"/>
    <property type="match status" value="1"/>
</dbReference>
<dbReference type="Gene3D" id="3.40.50.10940">
    <property type="match status" value="1"/>
</dbReference>
<evidence type="ECO:0000313" key="10">
    <source>
        <dbReference type="EMBL" id="AKA70717.1"/>
    </source>
</evidence>
<reference evidence="10 11" key="1">
    <citation type="journal article" date="2015" name="J. Biotechnol.">
        <title>Complete genome sequence of a malodorant-producing acetogen, Clostridium scatologenes ATCC 25775(T).</title>
        <authorList>
            <person name="Zhu Z."/>
            <person name="Guo T."/>
            <person name="Zheng H."/>
            <person name="Song T."/>
            <person name="Ouyang P."/>
            <person name="Xie J."/>
        </authorList>
    </citation>
    <scope>NUCLEOTIDE SEQUENCE [LARGE SCALE GENOMIC DNA]</scope>
    <source>
        <strain evidence="10 11">ATCC 25775</strain>
    </source>
</reference>
<dbReference type="GO" id="GO:0030145">
    <property type="term" value="F:manganese ion binding"/>
    <property type="evidence" value="ECO:0007669"/>
    <property type="project" value="UniProtKB-UniRule"/>
</dbReference>
<dbReference type="RefSeq" id="WP_029160831.1">
    <property type="nucleotide sequence ID" value="NZ_CP009933.1"/>
</dbReference>